<dbReference type="EMBL" id="JBIXLB010000001">
    <property type="protein sequence ID" value="MFJ5512119.1"/>
    <property type="molecule type" value="Genomic_DNA"/>
</dbReference>
<feature type="compositionally biased region" description="Polar residues" evidence="1">
    <location>
        <begin position="1"/>
        <end position="28"/>
    </location>
</feature>
<evidence type="ECO:0000313" key="2">
    <source>
        <dbReference type="EMBL" id="MFJ5512119.1"/>
    </source>
</evidence>
<comment type="caution">
    <text evidence="2">The sequence shown here is derived from an EMBL/GenBank/DDBJ whole genome shotgun (WGS) entry which is preliminary data.</text>
</comment>
<evidence type="ECO:0000256" key="1">
    <source>
        <dbReference type="SAM" id="MobiDB-lite"/>
    </source>
</evidence>
<reference evidence="2 3" key="1">
    <citation type="submission" date="2024-10" db="EMBL/GenBank/DDBJ databases">
        <authorList>
            <person name="Lu C.-H."/>
        </authorList>
    </citation>
    <scope>NUCLEOTIDE SEQUENCE [LARGE SCALE GENOMIC DNA]</scope>
    <source>
        <strain evidence="2 3">22LXZD03-01</strain>
    </source>
</reference>
<dbReference type="RefSeq" id="WP_400353031.1">
    <property type="nucleotide sequence ID" value="NZ_JBIXLA010000001.1"/>
</dbReference>
<proteinExistence type="predicted"/>
<keyword evidence="3" id="KW-1185">Reference proteome</keyword>
<protein>
    <submittedName>
        <fullName evidence="2">Uncharacterized protein</fullName>
    </submittedName>
</protein>
<evidence type="ECO:0000313" key="3">
    <source>
        <dbReference type="Proteomes" id="UP001617702"/>
    </source>
</evidence>
<feature type="region of interest" description="Disordered" evidence="1">
    <location>
        <begin position="1"/>
        <end position="39"/>
    </location>
</feature>
<sequence length="144" mass="15356">MAYDPQQQRPEQQVANKNRQSLNIQQPGEPSDFDRQFFSSENWNKPVVEPEATMGDYVKAAGAGALDMVASVGQLFKAGNQILDERNAGTAGDAANPLGIDSQMMGVMRQNAGNPVSRASNFIIEGAGDLAGAASQRIVCHSMS</sequence>
<accession>A0ABW8GTH3</accession>
<name>A0ABW8GTH3_9GAMM</name>
<organism evidence="2 3">
    <name type="scientific">Pectobacterium jejuense</name>
    <dbReference type="NCBI Taxonomy" id="2974022"/>
    <lineage>
        <taxon>Bacteria</taxon>
        <taxon>Pseudomonadati</taxon>
        <taxon>Pseudomonadota</taxon>
        <taxon>Gammaproteobacteria</taxon>
        <taxon>Enterobacterales</taxon>
        <taxon>Pectobacteriaceae</taxon>
        <taxon>Pectobacterium</taxon>
    </lineage>
</organism>
<gene>
    <name evidence="2" type="ORF">ACIPUH_04830</name>
</gene>
<dbReference type="Proteomes" id="UP001617702">
    <property type="component" value="Unassembled WGS sequence"/>
</dbReference>